<evidence type="ECO:0000256" key="4">
    <source>
        <dbReference type="ARBA" id="ARBA00022989"/>
    </source>
</evidence>
<dbReference type="InterPro" id="IPR036259">
    <property type="entry name" value="MFS_trans_sf"/>
</dbReference>
<sequence>MGDRLNDLDRSVPKPEKSYPMLGSYTVAVLCLTLILSFIDRFVINLVVDPIRSELGLSDVEISLLQGAGFALIFALTALPAGRLADRLNRPRLIAAGVVVWSLATIACGISAGFWSFFVARLFLGFGEAALVPAASSLLIDAIPAARRGTALGIFSLGSTSGSGIALIMGGMVLSYLGTRTAADLPIIASLEPWRQLMIVMGMPGFFFVPLLLLIREPARGKRLAPPALPLVLQNLRAERGLVLRLCFAKGVMSLGDFGMAAWLPTLLMRHYAATPIAAGATVGIATALAGIIGSIGGGILVDWSALHYGISTRARLIVGSYLVALCGAILIGLSSSSLQIGIAFAIWVAGSVSGSVVGRVTMQEHVPSNMRATTVALSITITAVIGIAAGPTLVPIIAGLMPVAGKALQFAILVAGVVSVVPALLLIARSASTVSVASGAES</sequence>
<comment type="subcellular location">
    <subcellularLocation>
        <location evidence="1">Membrane</location>
        <topology evidence="1">Multi-pass membrane protein</topology>
    </subcellularLocation>
</comment>
<feature type="transmembrane region" description="Helical" evidence="6">
    <location>
        <begin position="197"/>
        <end position="215"/>
    </location>
</feature>
<accession>A0A2Z4YS50</accession>
<evidence type="ECO:0000256" key="3">
    <source>
        <dbReference type="ARBA" id="ARBA00022692"/>
    </source>
</evidence>
<feature type="transmembrane region" description="Helical" evidence="6">
    <location>
        <begin position="93"/>
        <end position="116"/>
    </location>
</feature>
<keyword evidence="3 6" id="KW-0812">Transmembrane</keyword>
<dbReference type="InterPro" id="IPR011701">
    <property type="entry name" value="MFS"/>
</dbReference>
<dbReference type="AlphaFoldDB" id="A0A2Z4YS50"/>
<feature type="transmembrane region" description="Helical" evidence="6">
    <location>
        <begin position="64"/>
        <end position="81"/>
    </location>
</feature>
<evidence type="ECO:0000256" key="6">
    <source>
        <dbReference type="SAM" id="Phobius"/>
    </source>
</evidence>
<proteinExistence type="predicted"/>
<feature type="transmembrane region" description="Helical" evidence="6">
    <location>
        <begin position="408"/>
        <end position="429"/>
    </location>
</feature>
<evidence type="ECO:0000256" key="5">
    <source>
        <dbReference type="ARBA" id="ARBA00023136"/>
    </source>
</evidence>
<dbReference type="PANTHER" id="PTHR23505:SF79">
    <property type="entry name" value="PROTEIN SPINSTER"/>
    <property type="match status" value="1"/>
</dbReference>
<dbReference type="Pfam" id="PF07690">
    <property type="entry name" value="MFS_1"/>
    <property type="match status" value="1"/>
</dbReference>
<feature type="domain" description="Major facilitator superfamily (MFS) profile" evidence="7">
    <location>
        <begin position="26"/>
        <end position="435"/>
    </location>
</feature>
<dbReference type="EMBL" id="CP030763">
    <property type="protein sequence ID" value="AXA44297.1"/>
    <property type="molecule type" value="Genomic_DNA"/>
</dbReference>
<dbReference type="Gene3D" id="1.20.1250.20">
    <property type="entry name" value="MFS general substrate transporter like domains"/>
    <property type="match status" value="1"/>
</dbReference>
<evidence type="ECO:0000256" key="1">
    <source>
        <dbReference type="ARBA" id="ARBA00004141"/>
    </source>
</evidence>
<dbReference type="InterPro" id="IPR044770">
    <property type="entry name" value="MFS_spinster-like"/>
</dbReference>
<protein>
    <submittedName>
        <fullName evidence="8">Major Facilitator Superfamily protein</fullName>
    </submittedName>
</protein>
<keyword evidence="8" id="KW-0614">Plasmid</keyword>
<dbReference type="PROSITE" id="PS50850">
    <property type="entry name" value="MFS"/>
    <property type="match status" value="1"/>
</dbReference>
<gene>
    <name evidence="8" type="ORF">DLJ82_6326</name>
</gene>
<geneLocation type="plasmid" evidence="8 9">
    <name>unnamed3</name>
</geneLocation>
<feature type="transmembrane region" description="Helical" evidence="6">
    <location>
        <begin position="314"/>
        <end position="335"/>
    </location>
</feature>
<evidence type="ECO:0000259" key="7">
    <source>
        <dbReference type="PROSITE" id="PS50850"/>
    </source>
</evidence>
<feature type="transmembrane region" description="Helical" evidence="6">
    <location>
        <begin position="21"/>
        <end position="44"/>
    </location>
</feature>
<dbReference type="GO" id="GO:0022857">
    <property type="term" value="F:transmembrane transporter activity"/>
    <property type="evidence" value="ECO:0007669"/>
    <property type="project" value="InterPro"/>
</dbReference>
<feature type="transmembrane region" description="Helical" evidence="6">
    <location>
        <begin position="122"/>
        <end position="140"/>
    </location>
</feature>
<organism evidence="8 9">
    <name type="scientific">Rhizobium leguminosarum</name>
    <dbReference type="NCBI Taxonomy" id="384"/>
    <lineage>
        <taxon>Bacteria</taxon>
        <taxon>Pseudomonadati</taxon>
        <taxon>Pseudomonadota</taxon>
        <taxon>Alphaproteobacteria</taxon>
        <taxon>Hyphomicrobiales</taxon>
        <taxon>Rhizobiaceae</taxon>
        <taxon>Rhizobium/Agrobacterium group</taxon>
        <taxon>Rhizobium</taxon>
    </lineage>
</organism>
<feature type="transmembrane region" description="Helical" evidence="6">
    <location>
        <begin position="375"/>
        <end position="402"/>
    </location>
</feature>
<reference evidence="8 9" key="1">
    <citation type="submission" date="2018-07" db="EMBL/GenBank/DDBJ databases">
        <title>Rhizobium leguminosarum strain:ATCC 14479 Genome sequencing and assembly.</title>
        <authorList>
            <person name="Chakraborty R."/>
        </authorList>
    </citation>
    <scope>NUCLEOTIDE SEQUENCE [LARGE SCALE GENOMIC DNA]</scope>
    <source>
        <strain evidence="8 9">ATCC 14479</strain>
        <plasmid evidence="9">Plasmid unnamed3</plasmid>
    </source>
</reference>
<keyword evidence="2" id="KW-0813">Transport</keyword>
<evidence type="ECO:0000313" key="9">
    <source>
        <dbReference type="Proteomes" id="UP000251166"/>
    </source>
</evidence>
<evidence type="ECO:0000256" key="2">
    <source>
        <dbReference type="ARBA" id="ARBA00022448"/>
    </source>
</evidence>
<feature type="transmembrane region" description="Helical" evidence="6">
    <location>
        <begin position="341"/>
        <end position="363"/>
    </location>
</feature>
<feature type="transmembrane region" description="Helical" evidence="6">
    <location>
        <begin position="152"/>
        <end position="177"/>
    </location>
</feature>
<dbReference type="GO" id="GO:0016020">
    <property type="term" value="C:membrane"/>
    <property type="evidence" value="ECO:0007669"/>
    <property type="project" value="UniProtKB-SubCell"/>
</dbReference>
<dbReference type="SUPFAM" id="SSF103473">
    <property type="entry name" value="MFS general substrate transporter"/>
    <property type="match status" value="1"/>
</dbReference>
<feature type="transmembrane region" description="Helical" evidence="6">
    <location>
        <begin position="242"/>
        <end position="265"/>
    </location>
</feature>
<dbReference type="Proteomes" id="UP000251166">
    <property type="component" value="Plasmid unnamed3"/>
</dbReference>
<keyword evidence="4 6" id="KW-1133">Transmembrane helix</keyword>
<feature type="transmembrane region" description="Helical" evidence="6">
    <location>
        <begin position="277"/>
        <end position="302"/>
    </location>
</feature>
<keyword evidence="5 6" id="KW-0472">Membrane</keyword>
<dbReference type="RefSeq" id="WP_112908169.1">
    <property type="nucleotide sequence ID" value="NZ_CP030763.1"/>
</dbReference>
<dbReference type="PANTHER" id="PTHR23505">
    <property type="entry name" value="SPINSTER"/>
    <property type="match status" value="1"/>
</dbReference>
<dbReference type="InterPro" id="IPR020846">
    <property type="entry name" value="MFS_dom"/>
</dbReference>
<evidence type="ECO:0000313" key="8">
    <source>
        <dbReference type="EMBL" id="AXA44297.1"/>
    </source>
</evidence>
<name>A0A2Z4YS50_RHILE</name>